<dbReference type="InterPro" id="IPR016039">
    <property type="entry name" value="Thiolase-like"/>
</dbReference>
<evidence type="ECO:0000313" key="6">
    <source>
        <dbReference type="Proteomes" id="UP000198625"/>
    </source>
</evidence>
<dbReference type="InterPro" id="IPR013751">
    <property type="entry name" value="ACP_syn_III_N"/>
</dbReference>
<name>A0A1H3P2U6_9FIRM</name>
<evidence type="ECO:0000259" key="3">
    <source>
        <dbReference type="Pfam" id="PF08541"/>
    </source>
</evidence>
<gene>
    <name evidence="5" type="ORF">SAMN05660462_01338</name>
</gene>
<organism evidence="5 6">
    <name type="scientific">Proteiniborus ethanoligenes</name>
    <dbReference type="NCBI Taxonomy" id="415015"/>
    <lineage>
        <taxon>Bacteria</taxon>
        <taxon>Bacillati</taxon>
        <taxon>Bacillota</taxon>
        <taxon>Clostridia</taxon>
        <taxon>Eubacteriales</taxon>
        <taxon>Proteiniborus</taxon>
    </lineage>
</organism>
<dbReference type="Pfam" id="PF08545">
    <property type="entry name" value="ACP_syn_III"/>
    <property type="match status" value="1"/>
</dbReference>
<accession>A0A1H3P2U6</accession>
<reference evidence="5 6" key="1">
    <citation type="submission" date="2016-10" db="EMBL/GenBank/DDBJ databases">
        <authorList>
            <person name="de Groot N.N."/>
        </authorList>
    </citation>
    <scope>NUCLEOTIDE SEQUENCE [LARGE SCALE GENOMIC DNA]</scope>
    <source>
        <strain evidence="5 6">DSM 21650</strain>
    </source>
</reference>
<dbReference type="STRING" id="415015.SAMN05660462_01338"/>
<dbReference type="PANTHER" id="PTHR34069:SF2">
    <property type="entry name" value="BETA-KETOACYL-[ACYL-CARRIER-PROTEIN] SYNTHASE III"/>
    <property type="match status" value="1"/>
</dbReference>
<dbReference type="CDD" id="cd00827">
    <property type="entry name" value="init_cond_enzymes"/>
    <property type="match status" value="1"/>
</dbReference>
<dbReference type="InterPro" id="IPR013747">
    <property type="entry name" value="ACP_syn_III_C"/>
</dbReference>
<dbReference type="GO" id="GO:0006633">
    <property type="term" value="P:fatty acid biosynthetic process"/>
    <property type="evidence" value="ECO:0007669"/>
    <property type="project" value="InterPro"/>
</dbReference>
<dbReference type="Pfam" id="PF08541">
    <property type="entry name" value="ACP_syn_III_C"/>
    <property type="match status" value="1"/>
</dbReference>
<protein>
    <submittedName>
        <fullName evidence="5">3-oxoacyl-[acyl-carrier-protein] synthase-3</fullName>
    </submittedName>
</protein>
<evidence type="ECO:0000313" key="5">
    <source>
        <dbReference type="EMBL" id="SDY95125.1"/>
    </source>
</evidence>
<evidence type="ECO:0000259" key="4">
    <source>
        <dbReference type="Pfam" id="PF08545"/>
    </source>
</evidence>
<dbReference type="GO" id="GO:0004315">
    <property type="term" value="F:3-oxoacyl-[acyl-carrier-protein] synthase activity"/>
    <property type="evidence" value="ECO:0007669"/>
    <property type="project" value="InterPro"/>
</dbReference>
<sequence length="346" mass="38343">MEKDFRVGIVDYSLYLPEETITAEELSKLVNIKPEILREKMGINRKYVGGPEDHPVMMATKAAKDLLNNTKLDPNDIDMILYAGETYCEYVCWTASIKIQSELGADNAFAWDMGLRCAATPLAMKIAKDMMYANKNMKNVLIVGGNANAYLVDYKDPVQSFMFNMSPAGIAILLRRDHDENELLGTGIITDHVFCDDVYGKYGGSLHPITEEIAKDPETLRKAQLLVVPDGEGMKKRLGEKSLPNFTGAVRLALEDSGLEEKDIDFIGITHINPKAHYAIMDNLGIDKEKTVYLADDGHCGHVDQFLAIDYGIKQGKVKEGDICALLGAGTGYAFTCSMVRWGKVR</sequence>
<dbReference type="PANTHER" id="PTHR34069">
    <property type="entry name" value="3-OXOACYL-[ACYL-CARRIER-PROTEIN] SYNTHASE 3"/>
    <property type="match status" value="1"/>
</dbReference>
<feature type="domain" description="Beta-ketoacyl-[acyl-carrier-protein] synthase III N-terminal" evidence="4">
    <location>
        <begin position="112"/>
        <end position="191"/>
    </location>
</feature>
<evidence type="ECO:0000256" key="2">
    <source>
        <dbReference type="ARBA" id="ARBA00023315"/>
    </source>
</evidence>
<dbReference type="AlphaFoldDB" id="A0A1H3P2U6"/>
<feature type="domain" description="Beta-ketoacyl-[acyl-carrier-protein] synthase III C-terminal" evidence="3">
    <location>
        <begin position="254"/>
        <end position="342"/>
    </location>
</feature>
<dbReference type="GO" id="GO:0044550">
    <property type="term" value="P:secondary metabolite biosynthetic process"/>
    <property type="evidence" value="ECO:0007669"/>
    <property type="project" value="TreeGrafter"/>
</dbReference>
<dbReference type="EMBL" id="FNQE01000012">
    <property type="protein sequence ID" value="SDY95125.1"/>
    <property type="molecule type" value="Genomic_DNA"/>
</dbReference>
<keyword evidence="6" id="KW-1185">Reference proteome</keyword>
<dbReference type="Gene3D" id="3.40.47.10">
    <property type="match status" value="1"/>
</dbReference>
<keyword evidence="1" id="KW-0808">Transferase</keyword>
<dbReference type="Proteomes" id="UP000198625">
    <property type="component" value="Unassembled WGS sequence"/>
</dbReference>
<proteinExistence type="predicted"/>
<evidence type="ECO:0000256" key="1">
    <source>
        <dbReference type="ARBA" id="ARBA00022679"/>
    </source>
</evidence>
<dbReference type="RefSeq" id="WP_091728932.1">
    <property type="nucleotide sequence ID" value="NZ_FNQE01000012.1"/>
</dbReference>
<dbReference type="SUPFAM" id="SSF53901">
    <property type="entry name" value="Thiolase-like"/>
    <property type="match status" value="2"/>
</dbReference>
<dbReference type="NCBIfam" id="NF005308">
    <property type="entry name" value="PRK06840.1"/>
    <property type="match status" value="1"/>
</dbReference>
<dbReference type="OrthoDB" id="9786707at2"/>
<keyword evidence="2" id="KW-0012">Acyltransferase</keyword>